<sequence length="119" mass="13962">MVQRKIDKNQTKLGIVTLGSNIPKDYISRFVVGFIKEVYPMLNFEEPKNKKGRESLPIDSMLKLLVYVKIEHVESAKYIATWQGIMRFIGLFLMKYNHQNAQSKGTEENTDITLKYWFK</sequence>
<gene>
    <name evidence="1" type="ORF">SAMN02910315_01412</name>
</gene>
<dbReference type="EMBL" id="FMXB01000010">
    <property type="protein sequence ID" value="SDA57437.1"/>
    <property type="molecule type" value="Genomic_DNA"/>
</dbReference>
<reference evidence="1 2" key="1">
    <citation type="submission" date="2016-10" db="EMBL/GenBank/DDBJ databases">
        <authorList>
            <person name="Varghese N."/>
            <person name="Submissions S."/>
        </authorList>
    </citation>
    <scope>NUCLEOTIDE SEQUENCE [LARGE SCALE GENOMIC DNA]</scope>
    <source>
        <strain evidence="1 2">DSM 16643</strain>
    </source>
</reference>
<dbReference type="Proteomes" id="UP000323439">
    <property type="component" value="Unassembled WGS sequence"/>
</dbReference>
<keyword evidence="2" id="KW-1185">Reference proteome</keyword>
<accession>A0A1G5WIU6</accession>
<evidence type="ECO:0000313" key="2">
    <source>
        <dbReference type="Proteomes" id="UP000323439"/>
    </source>
</evidence>
<name>A0A1G5WIU6_9EURY</name>
<proteinExistence type="predicted"/>
<evidence type="ECO:0000313" key="1">
    <source>
        <dbReference type="EMBL" id="SDA57437.1"/>
    </source>
</evidence>
<organism evidence="1 2">
    <name type="scientific">Methanobrevibacter millerae</name>
    <dbReference type="NCBI Taxonomy" id="230361"/>
    <lineage>
        <taxon>Archaea</taxon>
        <taxon>Methanobacteriati</taxon>
        <taxon>Methanobacteriota</taxon>
        <taxon>Methanomada group</taxon>
        <taxon>Methanobacteria</taxon>
        <taxon>Methanobacteriales</taxon>
        <taxon>Methanobacteriaceae</taxon>
        <taxon>Methanobrevibacter</taxon>
    </lineage>
</organism>
<dbReference type="AlphaFoldDB" id="A0A1G5WIU6"/>
<dbReference type="RefSeq" id="WP_223166031.1">
    <property type="nucleotide sequence ID" value="NZ_FMXB01000010.1"/>
</dbReference>
<protein>
    <submittedName>
        <fullName evidence="1">Uncharacterized protein</fullName>
    </submittedName>
</protein>